<dbReference type="PANTHER" id="PTHR34265">
    <property type="entry name" value="TYPE III PANTOTHENATE KINASE"/>
    <property type="match status" value="1"/>
</dbReference>
<accession>A0A068NWK0</accession>
<dbReference type="GO" id="GO:0004594">
    <property type="term" value="F:pantothenate kinase activity"/>
    <property type="evidence" value="ECO:0007669"/>
    <property type="project" value="UniProtKB-UniRule"/>
</dbReference>
<evidence type="ECO:0000256" key="12">
    <source>
        <dbReference type="ARBA" id="ARBA00022958"/>
    </source>
</evidence>
<feature type="binding site" evidence="16">
    <location>
        <position position="183"/>
    </location>
    <ligand>
        <name>substrate</name>
    </ligand>
</feature>
<evidence type="ECO:0000313" key="18">
    <source>
        <dbReference type="Proteomes" id="UP000027982"/>
    </source>
</evidence>
<dbReference type="STRING" id="661478.OP10G_4458"/>
<dbReference type="InterPro" id="IPR043129">
    <property type="entry name" value="ATPase_NBD"/>
</dbReference>
<comment type="function">
    <text evidence="16">Catalyzes the phosphorylation of pantothenate (Pan), the first step in CoA biosynthesis.</text>
</comment>
<reference evidence="17 18" key="1">
    <citation type="journal article" date="2014" name="PLoS ONE">
        <title>The first complete genome sequence of the class fimbriimonadia in the phylum armatimonadetes.</title>
        <authorList>
            <person name="Hu Z.Y."/>
            <person name="Wang Y.Z."/>
            <person name="Im W.T."/>
            <person name="Wang S.Y."/>
            <person name="Zhao G.P."/>
            <person name="Zheng H.J."/>
            <person name="Quan Z.X."/>
        </authorList>
    </citation>
    <scope>NUCLEOTIDE SEQUENCE [LARGE SCALE GENOMIC DNA]</scope>
    <source>
        <strain evidence="17">Gsoil 348</strain>
    </source>
</reference>
<evidence type="ECO:0000256" key="13">
    <source>
        <dbReference type="ARBA" id="ARBA00022993"/>
    </source>
</evidence>
<comment type="cofactor">
    <cofactor evidence="2">
        <name>K(+)</name>
        <dbReference type="ChEBI" id="CHEBI:29103"/>
    </cofactor>
</comment>
<evidence type="ECO:0000256" key="6">
    <source>
        <dbReference type="ARBA" id="ARBA00012102"/>
    </source>
</evidence>
<evidence type="ECO:0000256" key="15">
    <source>
        <dbReference type="ARBA" id="ARBA00040883"/>
    </source>
</evidence>
<comment type="subcellular location">
    <subcellularLocation>
        <location evidence="3 16">Cytoplasm</location>
    </subcellularLocation>
</comment>
<keyword evidence="11 16" id="KW-0067">ATP-binding</keyword>
<gene>
    <name evidence="16" type="primary">coaX</name>
    <name evidence="17" type="ORF">OP10G_4458</name>
</gene>
<comment type="similarity">
    <text evidence="14 16">Belongs to the type III pantothenate kinase family.</text>
</comment>
<dbReference type="HOGENOM" id="CLU_066627_1_0_0"/>
<evidence type="ECO:0000256" key="4">
    <source>
        <dbReference type="ARBA" id="ARBA00005225"/>
    </source>
</evidence>
<dbReference type="NCBIfam" id="TIGR00671">
    <property type="entry name" value="baf"/>
    <property type="match status" value="1"/>
</dbReference>
<evidence type="ECO:0000256" key="16">
    <source>
        <dbReference type="HAMAP-Rule" id="MF_01274"/>
    </source>
</evidence>
<evidence type="ECO:0000256" key="2">
    <source>
        <dbReference type="ARBA" id="ARBA00001958"/>
    </source>
</evidence>
<dbReference type="EMBL" id="CP007139">
    <property type="protein sequence ID" value="AIE87826.1"/>
    <property type="molecule type" value="Genomic_DNA"/>
</dbReference>
<dbReference type="SUPFAM" id="SSF53067">
    <property type="entry name" value="Actin-like ATPase domain"/>
    <property type="match status" value="2"/>
</dbReference>
<dbReference type="GO" id="GO:0005737">
    <property type="term" value="C:cytoplasm"/>
    <property type="evidence" value="ECO:0007669"/>
    <property type="project" value="UniProtKB-SubCell"/>
</dbReference>
<evidence type="ECO:0000256" key="8">
    <source>
        <dbReference type="ARBA" id="ARBA00022679"/>
    </source>
</evidence>
<dbReference type="InterPro" id="IPR004619">
    <property type="entry name" value="Type_III_PanK"/>
</dbReference>
<evidence type="ECO:0000256" key="7">
    <source>
        <dbReference type="ARBA" id="ARBA00022490"/>
    </source>
</evidence>
<evidence type="ECO:0000256" key="9">
    <source>
        <dbReference type="ARBA" id="ARBA00022741"/>
    </source>
</evidence>
<dbReference type="GO" id="GO:0046872">
    <property type="term" value="F:metal ion binding"/>
    <property type="evidence" value="ECO:0007669"/>
    <property type="project" value="UniProtKB-KW"/>
</dbReference>
<dbReference type="KEGG" id="fgi:OP10G_4458"/>
<evidence type="ECO:0000256" key="10">
    <source>
        <dbReference type="ARBA" id="ARBA00022777"/>
    </source>
</evidence>
<keyword evidence="18" id="KW-1185">Reference proteome</keyword>
<dbReference type="Pfam" id="PF03309">
    <property type="entry name" value="Pan_kinase"/>
    <property type="match status" value="1"/>
</dbReference>
<dbReference type="UniPathway" id="UPA00241">
    <property type="reaction ID" value="UER00352"/>
</dbReference>
<evidence type="ECO:0000256" key="11">
    <source>
        <dbReference type="ARBA" id="ARBA00022840"/>
    </source>
</evidence>
<dbReference type="NCBIfam" id="NF009855">
    <property type="entry name" value="PRK13321.1"/>
    <property type="match status" value="1"/>
</dbReference>
<name>A0A068NWK0_FIMGI</name>
<dbReference type="OrthoDB" id="9804707at2"/>
<feature type="active site" description="Proton acceptor" evidence="16">
    <location>
        <position position="108"/>
    </location>
</feature>
<protein>
    <recommendedName>
        <fullName evidence="15 16">Type III pantothenate kinase</fullName>
        <ecNumber evidence="6 16">2.7.1.33</ecNumber>
    </recommendedName>
    <alternativeName>
        <fullName evidence="16">PanK-III</fullName>
    </alternativeName>
    <alternativeName>
        <fullName evidence="16">Pantothenic acid kinase</fullName>
    </alternativeName>
</protein>
<evidence type="ECO:0000256" key="3">
    <source>
        <dbReference type="ARBA" id="ARBA00004496"/>
    </source>
</evidence>
<dbReference type="GO" id="GO:0005524">
    <property type="term" value="F:ATP binding"/>
    <property type="evidence" value="ECO:0007669"/>
    <property type="project" value="UniProtKB-UniRule"/>
</dbReference>
<organism evidence="17 18">
    <name type="scientific">Fimbriimonas ginsengisoli Gsoil 348</name>
    <dbReference type="NCBI Taxonomy" id="661478"/>
    <lineage>
        <taxon>Bacteria</taxon>
        <taxon>Bacillati</taxon>
        <taxon>Armatimonadota</taxon>
        <taxon>Fimbriimonadia</taxon>
        <taxon>Fimbriimonadales</taxon>
        <taxon>Fimbriimonadaceae</taxon>
        <taxon>Fimbriimonas</taxon>
    </lineage>
</organism>
<feature type="binding site" evidence="16">
    <location>
        <begin position="106"/>
        <end position="109"/>
    </location>
    <ligand>
        <name>substrate</name>
    </ligand>
</feature>
<dbReference type="AlphaFoldDB" id="A0A068NWK0"/>
<dbReference type="eggNOG" id="COG1521">
    <property type="taxonomic scope" value="Bacteria"/>
</dbReference>
<sequence length="254" mass="26899">MLLAIDVGNTHTVVGVHDGADWIAMWRRSTDADDTEDQIGVWLRGLFDLSGLPWKVDSAICASVVPALDPALDKMCERWLNVRLRFLRRGDQVGLKVSYEPPTAVGADRLANALGALVKYRPPIIVVDFGTATTFDAIDSEGTYAGGAILPGVHVSSQALFGRAAKLPAVEFKAPEKAIGKTTVQSLQSGIMLGYAGAIDALAARIGAELGEARVIATGGLGSLFLGLCESLEEYEPTLTLDGLLVAHERLSGN</sequence>
<comment type="cofactor">
    <cofactor evidence="16">
        <name>NH4(+)</name>
        <dbReference type="ChEBI" id="CHEBI:28938"/>
    </cofactor>
    <cofactor evidence="16">
        <name>K(+)</name>
        <dbReference type="ChEBI" id="CHEBI:29103"/>
    </cofactor>
    <text evidence="16">A monovalent cation. Ammonium or potassium.</text>
</comment>
<comment type="pathway">
    <text evidence="4 16">Cofactor biosynthesis; coenzyme A biosynthesis; CoA from (R)-pantothenate: step 1/5.</text>
</comment>
<evidence type="ECO:0000256" key="5">
    <source>
        <dbReference type="ARBA" id="ARBA00011738"/>
    </source>
</evidence>
<dbReference type="HAMAP" id="MF_01274">
    <property type="entry name" value="Pantothen_kinase_3"/>
    <property type="match status" value="1"/>
</dbReference>
<keyword evidence="12 16" id="KW-0630">Potassium</keyword>
<keyword evidence="7 16" id="KW-0963">Cytoplasm</keyword>
<feature type="binding site" evidence="16">
    <location>
        <begin position="6"/>
        <end position="13"/>
    </location>
    <ligand>
        <name>ATP</name>
        <dbReference type="ChEBI" id="CHEBI:30616"/>
    </ligand>
</feature>
<keyword evidence="13 16" id="KW-0173">Coenzyme A biosynthesis</keyword>
<keyword evidence="10 16" id="KW-0418">Kinase</keyword>
<feature type="binding site" evidence="16">
    <location>
        <position position="128"/>
    </location>
    <ligand>
        <name>K(+)</name>
        <dbReference type="ChEBI" id="CHEBI:29103"/>
    </ligand>
</feature>
<evidence type="ECO:0000256" key="1">
    <source>
        <dbReference type="ARBA" id="ARBA00001206"/>
    </source>
</evidence>
<comment type="subunit">
    <text evidence="5 16">Homodimer.</text>
</comment>
<evidence type="ECO:0000313" key="17">
    <source>
        <dbReference type="EMBL" id="AIE87826.1"/>
    </source>
</evidence>
<dbReference type="GO" id="GO:0015937">
    <property type="term" value="P:coenzyme A biosynthetic process"/>
    <property type="evidence" value="ECO:0007669"/>
    <property type="project" value="UniProtKB-UniRule"/>
</dbReference>
<dbReference type="PANTHER" id="PTHR34265:SF1">
    <property type="entry name" value="TYPE III PANTOTHENATE KINASE"/>
    <property type="match status" value="1"/>
</dbReference>
<dbReference type="Proteomes" id="UP000027982">
    <property type="component" value="Chromosome"/>
</dbReference>
<keyword evidence="9 16" id="KW-0547">Nucleotide-binding</keyword>
<dbReference type="Gene3D" id="3.30.420.40">
    <property type="match status" value="2"/>
</dbReference>
<comment type="catalytic activity">
    <reaction evidence="1 16">
        <text>(R)-pantothenate + ATP = (R)-4'-phosphopantothenate + ADP + H(+)</text>
        <dbReference type="Rhea" id="RHEA:16373"/>
        <dbReference type="ChEBI" id="CHEBI:10986"/>
        <dbReference type="ChEBI" id="CHEBI:15378"/>
        <dbReference type="ChEBI" id="CHEBI:29032"/>
        <dbReference type="ChEBI" id="CHEBI:30616"/>
        <dbReference type="ChEBI" id="CHEBI:456216"/>
        <dbReference type="EC" id="2.7.1.33"/>
    </reaction>
</comment>
<feature type="binding site" evidence="16">
    <location>
        <position position="131"/>
    </location>
    <ligand>
        <name>ATP</name>
        <dbReference type="ChEBI" id="CHEBI:30616"/>
    </ligand>
</feature>
<evidence type="ECO:0000256" key="14">
    <source>
        <dbReference type="ARBA" id="ARBA00038036"/>
    </source>
</evidence>
<proteinExistence type="inferred from homology"/>
<keyword evidence="8 16" id="KW-0808">Transferase</keyword>
<feature type="binding site" evidence="16">
    <location>
        <position position="99"/>
    </location>
    <ligand>
        <name>substrate</name>
    </ligand>
</feature>
<keyword evidence="16" id="KW-0479">Metal-binding</keyword>
<dbReference type="CDD" id="cd24015">
    <property type="entry name" value="ASKHA_NBD_PanK-III"/>
    <property type="match status" value="1"/>
</dbReference>
<dbReference type="EC" id="2.7.1.33" evidence="6 16"/>